<dbReference type="PANTHER" id="PTHR13151:SF2">
    <property type="entry name" value="COREPRESSOR INTERACTING WITH RBPJ 1"/>
    <property type="match status" value="1"/>
</dbReference>
<organism evidence="3 4">
    <name type="scientific">Cotesia typhae</name>
    <dbReference type="NCBI Taxonomy" id="2053667"/>
    <lineage>
        <taxon>Eukaryota</taxon>
        <taxon>Metazoa</taxon>
        <taxon>Ecdysozoa</taxon>
        <taxon>Arthropoda</taxon>
        <taxon>Hexapoda</taxon>
        <taxon>Insecta</taxon>
        <taxon>Pterygota</taxon>
        <taxon>Neoptera</taxon>
        <taxon>Endopterygota</taxon>
        <taxon>Hymenoptera</taxon>
        <taxon>Apocrita</taxon>
        <taxon>Ichneumonoidea</taxon>
        <taxon>Braconidae</taxon>
        <taxon>Microgastrinae</taxon>
        <taxon>Cotesia</taxon>
    </lineage>
</organism>
<feature type="compositionally biased region" description="Basic residues" evidence="1">
    <location>
        <begin position="236"/>
        <end position="257"/>
    </location>
</feature>
<reference evidence="3" key="2">
    <citation type="submission" date="2021-04" db="EMBL/GenBank/DDBJ databases">
        <title>Genome-wide patterns of bracovirus chromosomal integration into multiple host tissues during parasitism.</title>
        <authorList>
            <person name="Chebbi M.A.C."/>
        </authorList>
    </citation>
    <scope>NUCLEOTIDE SEQUENCE</scope>
    <source>
        <tissue evidence="3">Whole body</tissue>
    </source>
</reference>
<name>A0A8J5V6Z1_9HYME</name>
<sequence>MGKGFNNYMCKRFFHPASRDNLKRVWMAEQQADAYKKKQEELRVQYEKEQDLHNNKALLSKESKDKLSVNFMYEPPPGAKKEREKEDNEPEYKFEWQRKYNAPRESYCKGDSEIRDQPFGIQVRNVRCIKCHKWGHINTDKECPMYSQAMSVVLANQEKQEKQETPDALTLIQQMREDGIALKQSAITAQQHLRIPQHEDQLLSADEDEMSEEAFFNSLSKKEKKRLIKKLEKMEKKKAKKEKKRKSKKEKKKKSKKRESVSSRSSSSESSDSESESSSSENEKKRRKKKKFKKTYDSSSSSSDEDRIVKEKERSREKDREKFKDRRQEEVRRDDRFDRRPDHRDHGHYYDKESFKDKTDYNRDRNRHDRKRKSEESDERRYRRDKRMRNS</sequence>
<dbReference type="AlphaFoldDB" id="A0A8J5V6Z1"/>
<evidence type="ECO:0000313" key="4">
    <source>
        <dbReference type="Proteomes" id="UP000729913"/>
    </source>
</evidence>
<dbReference type="Pfam" id="PF15288">
    <property type="entry name" value="zf-CCHC_6"/>
    <property type="match status" value="1"/>
</dbReference>
<evidence type="ECO:0000313" key="3">
    <source>
        <dbReference type="EMBL" id="KAG8036244.1"/>
    </source>
</evidence>
<feature type="region of interest" description="Disordered" evidence="1">
    <location>
        <begin position="234"/>
        <end position="391"/>
    </location>
</feature>
<dbReference type="InterPro" id="IPR041670">
    <property type="entry name" value="Znf-CCHC_6"/>
</dbReference>
<dbReference type="PANTHER" id="PTHR13151">
    <property type="entry name" value="CBF1 INTERACTING COREPRESSOR CIR"/>
    <property type="match status" value="1"/>
</dbReference>
<accession>A0A8J5V6Z1</accession>
<feature type="compositionally biased region" description="Low complexity" evidence="1">
    <location>
        <begin position="262"/>
        <end position="280"/>
    </location>
</feature>
<evidence type="ECO:0000256" key="1">
    <source>
        <dbReference type="SAM" id="MobiDB-lite"/>
    </source>
</evidence>
<protein>
    <recommendedName>
        <fullName evidence="2">CBF1-interacting co-repressor CIR N-terminal domain-containing protein</fullName>
    </recommendedName>
</protein>
<dbReference type="InterPro" id="IPR019339">
    <property type="entry name" value="CIR_N_dom"/>
</dbReference>
<dbReference type="OrthoDB" id="6253837at2759"/>
<reference evidence="3" key="1">
    <citation type="submission" date="2020-03" db="EMBL/GenBank/DDBJ databases">
        <authorList>
            <person name="Chebbi M.A."/>
            <person name="Drezen J.M."/>
        </authorList>
    </citation>
    <scope>NUCLEOTIDE SEQUENCE</scope>
    <source>
        <tissue evidence="3">Whole body</tissue>
    </source>
</reference>
<dbReference type="SMART" id="SM01083">
    <property type="entry name" value="Cir_N"/>
    <property type="match status" value="1"/>
</dbReference>
<comment type="caution">
    <text evidence="3">The sequence shown here is derived from an EMBL/GenBank/DDBJ whole genome shotgun (WGS) entry which is preliminary data.</text>
</comment>
<feature type="compositionally biased region" description="Basic and acidic residues" evidence="1">
    <location>
        <begin position="304"/>
        <end position="382"/>
    </location>
</feature>
<dbReference type="Pfam" id="PF10197">
    <property type="entry name" value="Cir_N"/>
    <property type="match status" value="1"/>
</dbReference>
<proteinExistence type="predicted"/>
<feature type="domain" description="CBF1-interacting co-repressor CIR N-terminal" evidence="2">
    <location>
        <begin position="13"/>
        <end position="49"/>
    </location>
</feature>
<dbReference type="EMBL" id="JAAOIC020000049">
    <property type="protein sequence ID" value="KAG8036244.1"/>
    <property type="molecule type" value="Genomic_DNA"/>
</dbReference>
<evidence type="ECO:0000259" key="2">
    <source>
        <dbReference type="SMART" id="SM01083"/>
    </source>
</evidence>
<dbReference type="GO" id="GO:0005634">
    <property type="term" value="C:nucleus"/>
    <property type="evidence" value="ECO:0007669"/>
    <property type="project" value="TreeGrafter"/>
</dbReference>
<dbReference type="Proteomes" id="UP000729913">
    <property type="component" value="Unassembled WGS sequence"/>
</dbReference>
<dbReference type="InterPro" id="IPR040014">
    <property type="entry name" value="CIR1"/>
</dbReference>
<gene>
    <name evidence="3" type="ORF">G9C98_004824</name>
</gene>
<dbReference type="GO" id="GO:0003714">
    <property type="term" value="F:transcription corepressor activity"/>
    <property type="evidence" value="ECO:0007669"/>
    <property type="project" value="InterPro"/>
</dbReference>
<keyword evidence="4" id="KW-1185">Reference proteome</keyword>